<dbReference type="Gene3D" id="3.40.50.2000">
    <property type="entry name" value="Glycogen Phosphorylase B"/>
    <property type="match status" value="2"/>
</dbReference>
<reference evidence="6 7" key="1">
    <citation type="submission" date="2019-08" db="EMBL/GenBank/DDBJ databases">
        <title>Complete genome sequence of Thermosulfurimonas marina SU872T, an anaerobic thermophilic chemolithoautotrophic bacterium isolated from a shallow marine hydrothermal vent.</title>
        <authorList>
            <person name="Allioux M."/>
            <person name="Jebbar M."/>
            <person name="Slobodkina G."/>
            <person name="Slobodkin A."/>
            <person name="Moalic Y."/>
            <person name="Frolova A."/>
            <person name="Shao Z."/>
            <person name="Alain K."/>
        </authorList>
    </citation>
    <scope>NUCLEOTIDE SEQUENCE [LARGE SCALE GENOMIC DNA]</scope>
    <source>
        <strain evidence="6 7">SU872</strain>
    </source>
</reference>
<comment type="catalytic activity">
    <reaction evidence="5">
        <text>an L-alpha-D-Hep-(1-&gt;5)-[alpha-Kdo-(2-&gt;4)]-alpha-Kdo-(2-&gt;6)-lipid A + ADP-L-glycero-beta-D-manno-heptose = an L-alpha-D-Hep-(1-&gt;3)-L-alpha-D-Hep-(1-&gt;5)-[alpha-Kdo-(2-&gt;4)]-alpha-Kdo-(2-&gt;6)-lipid A + ADP + H(+)</text>
        <dbReference type="Rhea" id="RHEA:74071"/>
        <dbReference type="ChEBI" id="CHEBI:15378"/>
        <dbReference type="ChEBI" id="CHEBI:61506"/>
        <dbReference type="ChEBI" id="CHEBI:193068"/>
        <dbReference type="ChEBI" id="CHEBI:193069"/>
        <dbReference type="ChEBI" id="CHEBI:456216"/>
        <dbReference type="EC" id="2.4.99.24"/>
    </reaction>
</comment>
<dbReference type="RefSeq" id="WP_168719582.1">
    <property type="nucleotide sequence ID" value="NZ_CP042909.1"/>
</dbReference>
<dbReference type="Proteomes" id="UP000501253">
    <property type="component" value="Chromosome"/>
</dbReference>
<keyword evidence="2 6" id="KW-0808">Transferase</keyword>
<proteinExistence type="inferred from homology"/>
<dbReference type="InterPro" id="IPR002201">
    <property type="entry name" value="Glyco_trans_9"/>
</dbReference>
<evidence type="ECO:0000256" key="2">
    <source>
        <dbReference type="ARBA" id="ARBA00022679"/>
    </source>
</evidence>
<sequence>MWLVRLPNWLGDAVMATPVLAALGQEGPVWLVGRSFLRPLFEAFPGVAGFEELREGRGGLLRTARTLRGRGFTRGLLLPNSFSAALLFFLAGVPERIGYAADGRRFLLTRAVPRPRQKLHQRDYYLGLLSALGRPVAEKELWVQVPEEARRRAEGLLSGVSGPLAVLAPGAAYGPAKRWPLERFGQLAAELLRRGFSVVFVGGEGERAPVQGLLSEIPGARNLCGLTDLATVAAVLQRAAVFVSNDSGLMHLAAALRRPQVALFGSTDPEATGPLNPRARVIFRGLSCSPCLARTCPEGHYRCLGEISVAEVLEATLEIAEVGE</sequence>
<dbReference type="AlphaFoldDB" id="A0A6H1WSV5"/>
<evidence type="ECO:0000256" key="1">
    <source>
        <dbReference type="ARBA" id="ARBA00022676"/>
    </source>
</evidence>
<evidence type="ECO:0000256" key="5">
    <source>
        <dbReference type="ARBA" id="ARBA00047503"/>
    </source>
</evidence>
<accession>A0A6H1WSV5</accession>
<dbReference type="KEGG" id="tmai:FVE67_05200"/>
<dbReference type="GO" id="GO:0008713">
    <property type="term" value="F:ADP-heptose-lipopolysaccharide heptosyltransferase activity"/>
    <property type="evidence" value="ECO:0007669"/>
    <property type="project" value="UniProtKB-EC"/>
</dbReference>
<evidence type="ECO:0000256" key="3">
    <source>
        <dbReference type="ARBA" id="ARBA00043995"/>
    </source>
</evidence>
<keyword evidence="1" id="KW-0328">Glycosyltransferase</keyword>
<dbReference type="SUPFAM" id="SSF53756">
    <property type="entry name" value="UDP-Glycosyltransferase/glycogen phosphorylase"/>
    <property type="match status" value="1"/>
</dbReference>
<dbReference type="EMBL" id="CP042909">
    <property type="protein sequence ID" value="QJA06234.1"/>
    <property type="molecule type" value="Genomic_DNA"/>
</dbReference>
<comment type="similarity">
    <text evidence="3">Belongs to the glycosyltransferase 9 family.</text>
</comment>
<protein>
    <recommendedName>
        <fullName evidence="4">lipopolysaccharide heptosyltransferase II</fullName>
        <ecNumber evidence="4">2.4.99.24</ecNumber>
    </recommendedName>
</protein>
<dbReference type="InterPro" id="IPR051199">
    <property type="entry name" value="LPS_LOS_Heptosyltrfase"/>
</dbReference>
<evidence type="ECO:0000313" key="7">
    <source>
        <dbReference type="Proteomes" id="UP000501253"/>
    </source>
</evidence>
<dbReference type="InterPro" id="IPR011910">
    <property type="entry name" value="RfaF"/>
</dbReference>
<dbReference type="GO" id="GO:0005829">
    <property type="term" value="C:cytosol"/>
    <property type="evidence" value="ECO:0007669"/>
    <property type="project" value="TreeGrafter"/>
</dbReference>
<dbReference type="Pfam" id="PF01075">
    <property type="entry name" value="Glyco_transf_9"/>
    <property type="match status" value="1"/>
</dbReference>
<dbReference type="NCBIfam" id="TIGR02195">
    <property type="entry name" value="heptsyl_trn_II"/>
    <property type="match status" value="1"/>
</dbReference>
<evidence type="ECO:0000313" key="6">
    <source>
        <dbReference type="EMBL" id="QJA06234.1"/>
    </source>
</evidence>
<organism evidence="6 7">
    <name type="scientific">Thermosulfurimonas marina</name>
    <dbReference type="NCBI Taxonomy" id="2047767"/>
    <lineage>
        <taxon>Bacteria</taxon>
        <taxon>Pseudomonadati</taxon>
        <taxon>Thermodesulfobacteriota</taxon>
        <taxon>Thermodesulfobacteria</taxon>
        <taxon>Thermodesulfobacteriales</taxon>
        <taxon>Thermodesulfobacteriaceae</taxon>
        <taxon>Thermosulfurimonas</taxon>
    </lineage>
</organism>
<gene>
    <name evidence="6" type="primary">waaF</name>
    <name evidence="6" type="ORF">FVE67_05200</name>
</gene>
<evidence type="ECO:0000256" key="4">
    <source>
        <dbReference type="ARBA" id="ARBA00044042"/>
    </source>
</evidence>
<dbReference type="PANTHER" id="PTHR30160:SF7">
    <property type="entry name" value="ADP-HEPTOSE--LPS HEPTOSYLTRANSFERASE 2"/>
    <property type="match status" value="1"/>
</dbReference>
<dbReference type="PANTHER" id="PTHR30160">
    <property type="entry name" value="TETRAACYLDISACCHARIDE 4'-KINASE-RELATED"/>
    <property type="match status" value="1"/>
</dbReference>
<dbReference type="GO" id="GO:0009244">
    <property type="term" value="P:lipopolysaccharide core region biosynthetic process"/>
    <property type="evidence" value="ECO:0007669"/>
    <property type="project" value="TreeGrafter"/>
</dbReference>
<keyword evidence="7" id="KW-1185">Reference proteome</keyword>
<dbReference type="EC" id="2.4.99.24" evidence="4"/>
<name>A0A6H1WSV5_9BACT</name>
<dbReference type="CDD" id="cd03789">
    <property type="entry name" value="GT9_LPS_heptosyltransferase"/>
    <property type="match status" value="1"/>
</dbReference>